<geneLocation type="mitochondrion" evidence="2"/>
<reference evidence="2" key="1">
    <citation type="journal article" date="2015" name="Genome Biol. Evol.">
        <title>Organellar Genomes of White Spruce (Picea glauca): Assembly and Annotation.</title>
        <authorList>
            <person name="Jackman S.D."/>
            <person name="Warren R.L."/>
            <person name="Gibb E.A."/>
            <person name="Vandervalk B.P."/>
            <person name="Mohamadi H."/>
            <person name="Chu J."/>
            <person name="Raymond A."/>
            <person name="Pleasance S."/>
            <person name="Coope R."/>
            <person name="Wildung M.R."/>
            <person name="Ritland C.E."/>
            <person name="Bousquet J."/>
            <person name="Jones S.J."/>
            <person name="Bohlmann J."/>
            <person name="Birol I."/>
        </authorList>
    </citation>
    <scope>NUCLEOTIDE SEQUENCE [LARGE SCALE GENOMIC DNA]</scope>
    <source>
        <tissue evidence="2">Flushing bud</tissue>
    </source>
</reference>
<comment type="caution">
    <text evidence="2">The sequence shown here is derived from an EMBL/GenBank/DDBJ whole genome shotgun (WGS) entry which is preliminary data.</text>
</comment>
<feature type="region of interest" description="Disordered" evidence="1">
    <location>
        <begin position="11"/>
        <end position="30"/>
    </location>
</feature>
<dbReference type="AlphaFoldDB" id="A0A101M2X1"/>
<proteinExistence type="predicted"/>
<sequence>MNRGISLLFTPKIDKSGDRNRRNSGEPDSVRKGVASALRGQVTGDSQTCRERKGTHLGYSNERHDLSLGAFASIYPTIPGNSVRYSVPTSEGIAKTLCHGYFNHIILRFHSIIRSHARARSTYKFKVHQHLKLAPLFSNRAALRLPNLLFC</sequence>
<name>A0A101M2X1_PICGL</name>
<accession>A0A101M2X1</accession>
<organism evidence="2">
    <name type="scientific">Picea glauca</name>
    <name type="common">White spruce</name>
    <name type="synonym">Pinus glauca</name>
    <dbReference type="NCBI Taxonomy" id="3330"/>
    <lineage>
        <taxon>Eukaryota</taxon>
        <taxon>Viridiplantae</taxon>
        <taxon>Streptophyta</taxon>
        <taxon>Embryophyta</taxon>
        <taxon>Tracheophyta</taxon>
        <taxon>Spermatophyta</taxon>
        <taxon>Pinopsida</taxon>
        <taxon>Pinidae</taxon>
        <taxon>Conifers I</taxon>
        <taxon>Pinales</taxon>
        <taxon>Pinaceae</taxon>
        <taxon>Picea</taxon>
    </lineage>
</organism>
<evidence type="ECO:0000256" key="1">
    <source>
        <dbReference type="SAM" id="MobiDB-lite"/>
    </source>
</evidence>
<keyword evidence="2" id="KW-0496">Mitochondrion</keyword>
<evidence type="ECO:0000313" key="2">
    <source>
        <dbReference type="EMBL" id="KUM50074.1"/>
    </source>
</evidence>
<dbReference type="EMBL" id="LKAM01000002">
    <property type="protein sequence ID" value="KUM50074.1"/>
    <property type="molecule type" value="Genomic_DNA"/>
</dbReference>
<feature type="compositionally biased region" description="Basic and acidic residues" evidence="1">
    <location>
        <begin position="12"/>
        <end position="30"/>
    </location>
</feature>
<gene>
    <name evidence="2" type="ORF">ABT39_MTgene3302</name>
</gene>
<protein>
    <submittedName>
        <fullName evidence="2">Uncharacterized protein</fullName>
    </submittedName>
</protein>